<name>A0AAE0FVB9_9CHLO</name>
<gene>
    <name evidence="1" type="ORF">CYMTET_24817</name>
</gene>
<evidence type="ECO:0000313" key="1">
    <source>
        <dbReference type="EMBL" id="KAK3266575.1"/>
    </source>
</evidence>
<accession>A0AAE0FVB9</accession>
<evidence type="ECO:0000313" key="2">
    <source>
        <dbReference type="Proteomes" id="UP001190700"/>
    </source>
</evidence>
<dbReference type="AlphaFoldDB" id="A0AAE0FVB9"/>
<dbReference type="Proteomes" id="UP001190700">
    <property type="component" value="Unassembled WGS sequence"/>
</dbReference>
<keyword evidence="2" id="KW-1185">Reference proteome</keyword>
<comment type="caution">
    <text evidence="1">The sequence shown here is derived from an EMBL/GenBank/DDBJ whole genome shotgun (WGS) entry which is preliminary data.</text>
</comment>
<organism evidence="1 2">
    <name type="scientific">Cymbomonas tetramitiformis</name>
    <dbReference type="NCBI Taxonomy" id="36881"/>
    <lineage>
        <taxon>Eukaryota</taxon>
        <taxon>Viridiplantae</taxon>
        <taxon>Chlorophyta</taxon>
        <taxon>Pyramimonadophyceae</taxon>
        <taxon>Pyramimonadales</taxon>
        <taxon>Pyramimonadaceae</taxon>
        <taxon>Cymbomonas</taxon>
    </lineage>
</organism>
<protein>
    <submittedName>
        <fullName evidence="1">Uncharacterized protein</fullName>
    </submittedName>
</protein>
<sequence>MAAATEGVVTTMPTREDPADKSLCLEKVVVPLSKLFVPLKSEMATLGSFLRRVHQTQGRMATARKVREFWDGLHLAHRVVTMLATHELTTPVPEADLLDVFLSGLSAEVRKEAFEGLKFSGSEIPSPVLPA</sequence>
<reference evidence="1 2" key="1">
    <citation type="journal article" date="2015" name="Genome Biol. Evol.">
        <title>Comparative Genomics of a Bacterivorous Green Alga Reveals Evolutionary Causalities and Consequences of Phago-Mixotrophic Mode of Nutrition.</title>
        <authorList>
            <person name="Burns J.A."/>
            <person name="Paasch A."/>
            <person name="Narechania A."/>
            <person name="Kim E."/>
        </authorList>
    </citation>
    <scope>NUCLEOTIDE SEQUENCE [LARGE SCALE GENOMIC DNA]</scope>
    <source>
        <strain evidence="1 2">PLY_AMNH</strain>
    </source>
</reference>
<proteinExistence type="predicted"/>
<dbReference type="EMBL" id="LGRX02012973">
    <property type="protein sequence ID" value="KAK3266575.1"/>
    <property type="molecule type" value="Genomic_DNA"/>
</dbReference>